<gene>
    <name evidence="3" type="ORF">FHU29_002685</name>
</gene>
<sequence>MNTNALVDRAAKLMNVAHRIILKVSGNRLLTNPFGMPVVELHTVGRKSGLPRSCYLTSPVHDSNRVVLVASKGGDDRNPDWYRNLQSNPDAELVIHGSRRKAHARTASADEKAELWPQIVAAYKGYANYQQRTDRDIPVVICEFRD</sequence>
<evidence type="ECO:0000256" key="1">
    <source>
        <dbReference type="ARBA" id="ARBA00008710"/>
    </source>
</evidence>
<dbReference type="PANTHER" id="PTHR39428:SF3">
    <property type="entry name" value="DEAZAFLAVIN-DEPENDENT NITROREDUCTASE"/>
    <property type="match status" value="1"/>
</dbReference>
<comment type="similarity">
    <text evidence="1">Belongs to the F420H(2)-dependent quinone reductase family.</text>
</comment>
<keyword evidence="4" id="KW-1185">Reference proteome</keyword>
<name>A0A839RQ98_9ACTN</name>
<dbReference type="NCBIfam" id="TIGR00026">
    <property type="entry name" value="hi_GC_TIGR00026"/>
    <property type="match status" value="1"/>
</dbReference>
<dbReference type="GO" id="GO:0070967">
    <property type="term" value="F:coenzyme F420 binding"/>
    <property type="evidence" value="ECO:0007669"/>
    <property type="project" value="TreeGrafter"/>
</dbReference>
<dbReference type="Pfam" id="PF04075">
    <property type="entry name" value="F420H2_quin_red"/>
    <property type="match status" value="1"/>
</dbReference>
<organism evidence="3 4">
    <name type="scientific">Hoyosella altamirensis</name>
    <dbReference type="NCBI Taxonomy" id="616997"/>
    <lineage>
        <taxon>Bacteria</taxon>
        <taxon>Bacillati</taxon>
        <taxon>Actinomycetota</taxon>
        <taxon>Actinomycetes</taxon>
        <taxon>Mycobacteriales</taxon>
        <taxon>Hoyosellaceae</taxon>
        <taxon>Hoyosella</taxon>
    </lineage>
</organism>
<dbReference type="InterPro" id="IPR004378">
    <property type="entry name" value="F420H2_quin_Rdtase"/>
</dbReference>
<comment type="caution">
    <text evidence="3">The sequence shown here is derived from an EMBL/GenBank/DDBJ whole genome shotgun (WGS) entry which is preliminary data.</text>
</comment>
<evidence type="ECO:0000256" key="2">
    <source>
        <dbReference type="ARBA" id="ARBA00049106"/>
    </source>
</evidence>
<accession>A0A839RQ98</accession>
<dbReference type="GO" id="GO:0016491">
    <property type="term" value="F:oxidoreductase activity"/>
    <property type="evidence" value="ECO:0007669"/>
    <property type="project" value="InterPro"/>
</dbReference>
<dbReference type="EMBL" id="JACHWS010000002">
    <property type="protein sequence ID" value="MBB3038236.1"/>
    <property type="molecule type" value="Genomic_DNA"/>
</dbReference>
<evidence type="ECO:0000313" key="4">
    <source>
        <dbReference type="Proteomes" id="UP000567922"/>
    </source>
</evidence>
<protein>
    <submittedName>
        <fullName evidence="3">Deazaflavin-dependent oxidoreductase (Nitroreductase family)</fullName>
    </submittedName>
</protein>
<dbReference type="Gene3D" id="2.30.110.10">
    <property type="entry name" value="Electron Transport, Fmn-binding Protein, Chain A"/>
    <property type="match status" value="1"/>
</dbReference>
<proteinExistence type="inferred from homology"/>
<dbReference type="SUPFAM" id="SSF50475">
    <property type="entry name" value="FMN-binding split barrel"/>
    <property type="match status" value="1"/>
</dbReference>
<evidence type="ECO:0000313" key="3">
    <source>
        <dbReference type="EMBL" id="MBB3038236.1"/>
    </source>
</evidence>
<reference evidence="3 4" key="1">
    <citation type="submission" date="2020-08" db="EMBL/GenBank/DDBJ databases">
        <title>Sequencing the genomes of 1000 actinobacteria strains.</title>
        <authorList>
            <person name="Klenk H.-P."/>
        </authorList>
    </citation>
    <scope>NUCLEOTIDE SEQUENCE [LARGE SCALE GENOMIC DNA]</scope>
    <source>
        <strain evidence="3 4">DSM 45258</strain>
    </source>
</reference>
<dbReference type="OrthoDB" id="8225825at2"/>
<comment type="catalytic activity">
    <reaction evidence="2">
        <text>oxidized coenzyme F420-(gamma-L-Glu)(n) + a quinol + H(+) = reduced coenzyme F420-(gamma-L-Glu)(n) + a quinone</text>
        <dbReference type="Rhea" id="RHEA:39663"/>
        <dbReference type="Rhea" id="RHEA-COMP:12939"/>
        <dbReference type="Rhea" id="RHEA-COMP:14378"/>
        <dbReference type="ChEBI" id="CHEBI:15378"/>
        <dbReference type="ChEBI" id="CHEBI:24646"/>
        <dbReference type="ChEBI" id="CHEBI:132124"/>
        <dbReference type="ChEBI" id="CHEBI:133980"/>
        <dbReference type="ChEBI" id="CHEBI:139511"/>
    </reaction>
</comment>
<dbReference type="InterPro" id="IPR012349">
    <property type="entry name" value="Split_barrel_FMN-bd"/>
</dbReference>
<dbReference type="RefSeq" id="WP_064440068.1">
    <property type="nucleotide sequence ID" value="NZ_BDDI01000006.1"/>
</dbReference>
<dbReference type="PANTHER" id="PTHR39428">
    <property type="entry name" value="F420H(2)-DEPENDENT QUINONE REDUCTASE RV1261C"/>
    <property type="match status" value="1"/>
</dbReference>
<dbReference type="AlphaFoldDB" id="A0A839RQ98"/>
<dbReference type="GO" id="GO:0005886">
    <property type="term" value="C:plasma membrane"/>
    <property type="evidence" value="ECO:0007669"/>
    <property type="project" value="TreeGrafter"/>
</dbReference>
<dbReference type="Proteomes" id="UP000567922">
    <property type="component" value="Unassembled WGS sequence"/>
</dbReference>